<feature type="transmembrane region" description="Helical" evidence="9">
    <location>
        <begin position="135"/>
        <end position="157"/>
    </location>
</feature>
<dbReference type="SUPFAM" id="SSF81345">
    <property type="entry name" value="ABC transporter involved in vitamin B12 uptake, BtuC"/>
    <property type="match status" value="1"/>
</dbReference>
<dbReference type="EMBL" id="CP046123">
    <property type="protein sequence ID" value="QGN29557.1"/>
    <property type="molecule type" value="Genomic_DNA"/>
</dbReference>
<evidence type="ECO:0000256" key="4">
    <source>
        <dbReference type="ARBA" id="ARBA00022475"/>
    </source>
</evidence>
<keyword evidence="5 8" id="KW-0812">Transmembrane</keyword>
<evidence type="ECO:0000256" key="1">
    <source>
        <dbReference type="ARBA" id="ARBA00004651"/>
    </source>
</evidence>
<keyword evidence="6 9" id="KW-1133">Transmembrane helix</keyword>
<keyword evidence="7 9" id="KW-0472">Membrane</keyword>
<keyword evidence="4" id="KW-1003">Cell membrane</keyword>
<dbReference type="InterPro" id="IPR037294">
    <property type="entry name" value="ABC_BtuC-like"/>
</dbReference>
<dbReference type="Proteomes" id="UP000422837">
    <property type="component" value="Chromosome"/>
</dbReference>
<feature type="transmembrane region" description="Helical" evidence="9">
    <location>
        <begin position="259"/>
        <end position="279"/>
    </location>
</feature>
<sequence length="347" mass="38315">MGPMGVLLMAALTCSLVGCFLILRNMAMLADALSHTILLGIVLMFLRVNDLDSPLLQVGAALFGMVTVNLIELLIKKFGLKSDEATGLVFPLFFAIGVIIISISLRNVHLCVDTVIMGEVLFTPLNTLSVLGYDFPVAFLQLFVVFVIALIFVFVCYQQLKISTFDPQFAQSIGIHVAIIHHIFMFLVSITMVVSFNAVGSILVISLLVAAPLSAYMISKQLRYMIPLALLIACVDAVLGSTVAEILNVSMSGMVAVESFLVFILIWIFNSNGFLGNILKRRSQQNIIIKKMLNKELEEGSINLRVLARQFAIRESRLKKIVNNMIVQNEVEFISEKSLIVSKKIKN</sequence>
<dbReference type="RefSeq" id="WP_154694483.1">
    <property type="nucleotide sequence ID" value="NZ_CP046123.1"/>
</dbReference>
<dbReference type="PANTHER" id="PTHR30477">
    <property type="entry name" value="ABC-TRANSPORTER METAL-BINDING PROTEIN"/>
    <property type="match status" value="1"/>
</dbReference>
<dbReference type="Pfam" id="PF00950">
    <property type="entry name" value="ABC-3"/>
    <property type="match status" value="1"/>
</dbReference>
<evidence type="ECO:0000313" key="11">
    <source>
        <dbReference type="Proteomes" id="UP000422837"/>
    </source>
</evidence>
<evidence type="ECO:0000313" key="10">
    <source>
        <dbReference type="EMBL" id="QGN29557.1"/>
    </source>
</evidence>
<protein>
    <submittedName>
        <fullName evidence="10">Metal ABC transporter permease</fullName>
    </submittedName>
</protein>
<evidence type="ECO:0000256" key="9">
    <source>
        <dbReference type="SAM" id="Phobius"/>
    </source>
</evidence>
<accession>A0ABD6YZH2</accession>
<feature type="transmembrane region" description="Helical" evidence="9">
    <location>
        <begin position="30"/>
        <end position="48"/>
    </location>
</feature>
<evidence type="ECO:0000256" key="5">
    <source>
        <dbReference type="ARBA" id="ARBA00022692"/>
    </source>
</evidence>
<evidence type="ECO:0000256" key="8">
    <source>
        <dbReference type="RuleBase" id="RU003943"/>
    </source>
</evidence>
<evidence type="ECO:0000256" key="3">
    <source>
        <dbReference type="ARBA" id="ARBA00022448"/>
    </source>
</evidence>
<gene>
    <name evidence="10" type="ORF">GFU50_08550</name>
</gene>
<feature type="transmembrane region" description="Helical" evidence="9">
    <location>
        <begin position="169"/>
        <end position="192"/>
    </location>
</feature>
<feature type="transmembrane region" description="Helical" evidence="9">
    <location>
        <begin position="198"/>
        <end position="218"/>
    </location>
</feature>
<evidence type="ECO:0000256" key="2">
    <source>
        <dbReference type="ARBA" id="ARBA00008034"/>
    </source>
</evidence>
<feature type="transmembrane region" description="Helical" evidence="9">
    <location>
        <begin position="54"/>
        <end position="75"/>
    </location>
</feature>
<comment type="similarity">
    <text evidence="2 8">Belongs to the ABC-3 integral membrane protein family.</text>
</comment>
<dbReference type="CDD" id="cd06550">
    <property type="entry name" value="TM_ABC_iron-siderophores_like"/>
    <property type="match status" value="1"/>
</dbReference>
<feature type="transmembrane region" description="Helical" evidence="9">
    <location>
        <begin position="6"/>
        <end position="23"/>
    </location>
</feature>
<evidence type="ECO:0000256" key="6">
    <source>
        <dbReference type="ARBA" id="ARBA00022989"/>
    </source>
</evidence>
<name>A0ABD6YZH2_ENTCA</name>
<dbReference type="GO" id="GO:0005886">
    <property type="term" value="C:plasma membrane"/>
    <property type="evidence" value="ECO:0007669"/>
    <property type="project" value="UniProtKB-SubCell"/>
</dbReference>
<proteinExistence type="inferred from homology"/>
<feature type="transmembrane region" description="Helical" evidence="9">
    <location>
        <begin position="225"/>
        <end position="247"/>
    </location>
</feature>
<dbReference type="PANTHER" id="PTHR30477:SF8">
    <property type="entry name" value="METAL TRANSPORT SYSTEM MEMBRANE PROTEIN CT_070-RELATED"/>
    <property type="match status" value="1"/>
</dbReference>
<dbReference type="InterPro" id="IPR001626">
    <property type="entry name" value="ABC_TroCD"/>
</dbReference>
<comment type="subcellular location">
    <subcellularLocation>
        <location evidence="1 8">Cell membrane</location>
        <topology evidence="1 8">Multi-pass membrane protein</topology>
    </subcellularLocation>
</comment>
<keyword evidence="3 8" id="KW-0813">Transport</keyword>
<dbReference type="Gene3D" id="1.10.3470.10">
    <property type="entry name" value="ABC transporter involved in vitamin B12 uptake, BtuC"/>
    <property type="match status" value="1"/>
</dbReference>
<dbReference type="AlphaFoldDB" id="A0ABD6YZH2"/>
<feature type="transmembrane region" description="Helical" evidence="9">
    <location>
        <begin position="87"/>
        <end position="105"/>
    </location>
</feature>
<evidence type="ECO:0000256" key="7">
    <source>
        <dbReference type="ARBA" id="ARBA00023136"/>
    </source>
</evidence>
<reference evidence="10 11" key="1">
    <citation type="submission" date="2019-11" db="EMBL/GenBank/DDBJ databases">
        <title>Detection and genome characteristic of a blood enterococcus casselifavus isolate from Zhengzhou,china.</title>
        <authorList>
            <person name="Wen P."/>
        </authorList>
    </citation>
    <scope>NUCLEOTIDE SEQUENCE [LARGE SCALE GENOMIC DNA]</scope>
    <source>
        <strain evidence="10 11">EC291</strain>
    </source>
</reference>
<organism evidence="10 11">
    <name type="scientific">Enterococcus casseliflavus</name>
    <name type="common">Enterococcus flavescens</name>
    <dbReference type="NCBI Taxonomy" id="37734"/>
    <lineage>
        <taxon>Bacteria</taxon>
        <taxon>Bacillati</taxon>
        <taxon>Bacillota</taxon>
        <taxon>Bacilli</taxon>
        <taxon>Lactobacillales</taxon>
        <taxon>Enterococcaceae</taxon>
        <taxon>Enterococcus</taxon>
    </lineage>
</organism>